<evidence type="ECO:0000256" key="8">
    <source>
        <dbReference type="ARBA" id="ARBA00023136"/>
    </source>
</evidence>
<keyword evidence="6 9" id="KW-0812">Transmembrane</keyword>
<comment type="subcellular location">
    <subcellularLocation>
        <location evidence="1 9">Cell membrane</location>
        <topology evidence="1 9">Multi-pass membrane protein</topology>
    </subcellularLocation>
</comment>
<protein>
    <recommendedName>
        <fullName evidence="9">Cobalamin biosynthesis protein CobD</fullName>
    </recommendedName>
</protein>
<feature type="transmembrane region" description="Helical" evidence="9">
    <location>
        <begin position="48"/>
        <end position="66"/>
    </location>
</feature>
<dbReference type="EMBL" id="JAFBDT010000002">
    <property type="protein sequence ID" value="MBM7560845.1"/>
    <property type="molecule type" value="Genomic_DNA"/>
</dbReference>
<reference evidence="10 11" key="1">
    <citation type="submission" date="2021-01" db="EMBL/GenBank/DDBJ databases">
        <title>Genomic Encyclopedia of Type Strains, Phase IV (KMG-IV): sequencing the most valuable type-strain genomes for metagenomic binning, comparative biology and taxonomic classification.</title>
        <authorList>
            <person name="Goeker M."/>
        </authorList>
    </citation>
    <scope>NUCLEOTIDE SEQUENCE [LARGE SCALE GENOMIC DNA]</scope>
    <source>
        <strain evidence="10 11">DSM 24436</strain>
    </source>
</reference>
<dbReference type="GO" id="GO:0043757">
    <property type="term" value="F:adenosylcobinamide-phosphate synthase activity"/>
    <property type="evidence" value="ECO:0007669"/>
    <property type="project" value="UniProtKB-EC"/>
</dbReference>
<sequence>MTLDFHLQAGLLAIFIDLLLGDPAVSFHPIVLMGKSIQWMEKKIYKNSVLRGGLMALACVGIAFGVGLLVDYWVRSPVALAGILFWGLSTRSMAKAISDVRVPLENRDLTGARAGLSRIVTRDTSEMSSDEVIRTTLESGSENIVDGVLAPIFFMIMGCFLGIPVAFLAAFKMVSTLDSMIGYRTDRYERFGKVAARMDDVVMFLPARLFVLFACVVFPVLGLNLAGALTTWRRDRKKSTSVNSGYSESLISGGLGTWFGGPVRYFGIVKENPIIGLGGGSGEIWMLKKMEILIYCIGILMGGALWLGV</sequence>
<dbReference type="Proteomes" id="UP000767854">
    <property type="component" value="Unassembled WGS sequence"/>
</dbReference>
<feature type="transmembrane region" description="Helical" evidence="9">
    <location>
        <begin position="148"/>
        <end position="171"/>
    </location>
</feature>
<dbReference type="Pfam" id="PF03186">
    <property type="entry name" value="CobD_Cbib"/>
    <property type="match status" value="1"/>
</dbReference>
<keyword evidence="4 9" id="KW-1003">Cell membrane</keyword>
<feature type="transmembrane region" description="Helical" evidence="9">
    <location>
        <begin position="292"/>
        <end position="308"/>
    </location>
</feature>
<keyword evidence="5 9" id="KW-0169">Cobalamin biosynthesis</keyword>
<keyword evidence="7 9" id="KW-1133">Transmembrane helix</keyword>
<keyword evidence="11" id="KW-1185">Reference proteome</keyword>
<evidence type="ECO:0000256" key="2">
    <source>
        <dbReference type="ARBA" id="ARBA00004953"/>
    </source>
</evidence>
<evidence type="ECO:0000256" key="7">
    <source>
        <dbReference type="ARBA" id="ARBA00022989"/>
    </source>
</evidence>
<evidence type="ECO:0000256" key="6">
    <source>
        <dbReference type="ARBA" id="ARBA00022692"/>
    </source>
</evidence>
<evidence type="ECO:0000313" key="10">
    <source>
        <dbReference type="EMBL" id="MBM7560845.1"/>
    </source>
</evidence>
<keyword evidence="8 9" id="KW-0472">Membrane</keyword>
<feature type="transmembrane region" description="Helical" evidence="9">
    <location>
        <begin position="207"/>
        <end position="229"/>
    </location>
</feature>
<comment type="pathway">
    <text evidence="2 9">Cofactor biosynthesis; adenosylcobalamin biosynthesis.</text>
</comment>
<dbReference type="PANTHER" id="PTHR34308">
    <property type="entry name" value="COBALAMIN BIOSYNTHESIS PROTEIN CBIB"/>
    <property type="match status" value="1"/>
</dbReference>
<dbReference type="NCBIfam" id="TIGR00380">
    <property type="entry name" value="cobal_cbiB"/>
    <property type="match status" value="1"/>
</dbReference>
<evidence type="ECO:0000256" key="4">
    <source>
        <dbReference type="ARBA" id="ARBA00022475"/>
    </source>
</evidence>
<organism evidence="10 11">
    <name type="scientific">Fusibacter tunisiensis</name>
    <dbReference type="NCBI Taxonomy" id="1008308"/>
    <lineage>
        <taxon>Bacteria</taxon>
        <taxon>Bacillati</taxon>
        <taxon>Bacillota</taxon>
        <taxon>Clostridia</taxon>
        <taxon>Eubacteriales</taxon>
        <taxon>Eubacteriales Family XII. Incertae Sedis</taxon>
        <taxon>Fusibacter</taxon>
    </lineage>
</organism>
<gene>
    <name evidence="9" type="primary">cobD</name>
    <name evidence="10" type="ORF">JOC49_000359</name>
</gene>
<evidence type="ECO:0000256" key="3">
    <source>
        <dbReference type="ARBA" id="ARBA00006263"/>
    </source>
</evidence>
<dbReference type="PANTHER" id="PTHR34308:SF1">
    <property type="entry name" value="COBALAMIN BIOSYNTHESIS PROTEIN CBIB"/>
    <property type="match status" value="1"/>
</dbReference>
<dbReference type="InterPro" id="IPR004485">
    <property type="entry name" value="Cobalamin_biosynth_CobD/CbiB"/>
</dbReference>
<evidence type="ECO:0000256" key="9">
    <source>
        <dbReference type="HAMAP-Rule" id="MF_00024"/>
    </source>
</evidence>
<feature type="transmembrane region" description="Helical" evidence="9">
    <location>
        <begin position="6"/>
        <end position="27"/>
    </location>
</feature>
<comment type="function">
    <text evidence="9">Converts cobyric acid to cobinamide by the addition of aminopropanol on the F carboxylic group.</text>
</comment>
<evidence type="ECO:0000256" key="5">
    <source>
        <dbReference type="ARBA" id="ARBA00022573"/>
    </source>
</evidence>
<evidence type="ECO:0000313" key="11">
    <source>
        <dbReference type="Proteomes" id="UP000767854"/>
    </source>
</evidence>
<comment type="similarity">
    <text evidence="3 9">Belongs to the CobD/CbiB family.</text>
</comment>
<accession>A0ABS2MN75</accession>
<name>A0ABS2MN75_9FIRM</name>
<keyword evidence="10" id="KW-0436">Ligase</keyword>
<evidence type="ECO:0000256" key="1">
    <source>
        <dbReference type="ARBA" id="ARBA00004651"/>
    </source>
</evidence>
<dbReference type="HAMAP" id="MF_00024">
    <property type="entry name" value="CobD_CbiB"/>
    <property type="match status" value="1"/>
</dbReference>
<proteinExistence type="inferred from homology"/>
<dbReference type="RefSeq" id="WP_204661598.1">
    <property type="nucleotide sequence ID" value="NZ_JAFBDT010000002.1"/>
</dbReference>
<comment type="caution">
    <text evidence="10">The sequence shown here is derived from an EMBL/GenBank/DDBJ whole genome shotgun (WGS) entry which is preliminary data.</text>
</comment>